<dbReference type="PaxDb" id="3702-AT4G26460.1"/>
<dbReference type="Pfam" id="PF03492">
    <property type="entry name" value="Methyltransf_7"/>
    <property type="match status" value="1"/>
</dbReference>
<dbReference type="GeneID" id="828752"/>
<dbReference type="EMBL" id="CP002687">
    <property type="protein sequence ID" value="ANM68045.1"/>
    <property type="molecule type" value="Genomic_DNA"/>
</dbReference>
<dbReference type="Proteomes" id="UP000006548">
    <property type="component" value="Chromosome 4"/>
</dbReference>
<dbReference type="PANTHER" id="PTHR31009">
    <property type="entry name" value="S-ADENOSYL-L-METHIONINE:CARBOXYL METHYLTRANSFERASE FAMILY PROTEIN"/>
    <property type="match status" value="1"/>
</dbReference>
<dbReference type="InParanoid" id="A0A1P8B8X6"/>
<dbReference type="ExpressionAtlas" id="A0A1P8B8X6">
    <property type="expression patterns" value="baseline and differential"/>
</dbReference>
<keyword evidence="2" id="KW-0808">Transferase</keyword>
<evidence type="ECO:0000313" key="2">
    <source>
        <dbReference type="EMBL" id="ANM68045.1"/>
    </source>
</evidence>
<dbReference type="AlphaFoldDB" id="A0A1P8B8X6"/>
<evidence type="ECO:0000313" key="1">
    <source>
        <dbReference type="Araport" id="AT4G26460"/>
    </source>
</evidence>
<dbReference type="KEGG" id="ath:AT4G26460"/>
<dbReference type="InterPro" id="IPR029063">
    <property type="entry name" value="SAM-dependent_MTases_sf"/>
</dbReference>
<proteinExistence type="predicted"/>
<dbReference type="Gene3D" id="3.40.50.150">
    <property type="entry name" value="Vaccinia Virus protein VP39"/>
    <property type="match status" value="1"/>
</dbReference>
<dbReference type="GO" id="GO:0008168">
    <property type="term" value="F:methyltransferase activity"/>
    <property type="evidence" value="ECO:0007669"/>
    <property type="project" value="UniProtKB-KW"/>
</dbReference>
<dbReference type="SUPFAM" id="SSF53335">
    <property type="entry name" value="S-adenosyl-L-methionine-dependent methyltransferases"/>
    <property type="match status" value="1"/>
</dbReference>
<keyword evidence="2" id="KW-0489">Methyltransferase</keyword>
<organism evidence="2 3">
    <name type="scientific">Arabidopsis thaliana</name>
    <name type="common">Mouse-ear cress</name>
    <dbReference type="NCBI Taxonomy" id="3702"/>
    <lineage>
        <taxon>Eukaryota</taxon>
        <taxon>Viridiplantae</taxon>
        <taxon>Streptophyta</taxon>
        <taxon>Embryophyta</taxon>
        <taxon>Tracheophyta</taxon>
        <taxon>Spermatophyta</taxon>
        <taxon>Magnoliopsida</taxon>
        <taxon>eudicotyledons</taxon>
        <taxon>Gunneridae</taxon>
        <taxon>Pentapetalae</taxon>
        <taxon>rosids</taxon>
        <taxon>malvids</taxon>
        <taxon>Brassicales</taxon>
        <taxon>Brassicaceae</taxon>
        <taxon>Camelineae</taxon>
        <taxon>Arabidopsis</taxon>
    </lineage>
</organism>
<dbReference type="Araport" id="AT4G26460"/>
<accession>A0A1P8B8X6</accession>
<dbReference type="DNASU" id="828752"/>
<dbReference type="GO" id="GO:0032259">
    <property type="term" value="P:methylation"/>
    <property type="evidence" value="ECO:0007669"/>
    <property type="project" value="UniProtKB-KW"/>
</dbReference>
<sequence>MLIYALDFFIRFPRKDDSQIMELCIGTVNNGTSDKTADQIKATMEAAYRVLYRHAPLPRNIFGPMFPMSYLHVAVSSRVLHILSKVPEKVVENGWNKRKAWIEGSDRQVLMGYAEQADKDLVDFLAEPCRGILMP</sequence>
<name>A0A1P8B8X6_ARATH</name>
<dbReference type="TAIR" id="AT4G26460"/>
<keyword evidence="3" id="KW-1185">Reference proteome</keyword>
<protein>
    <submittedName>
        <fullName evidence="2">S-adenosyl-L-methionine-dependent methyltransferases superfamily protein</fullName>
    </submittedName>
</protein>
<reference evidence="2 3" key="1">
    <citation type="journal article" date="1999" name="Nature">
        <title>Sequence and analysis of chromosome 4 of the plant Arabidopsis thaliana.</title>
        <authorList>
            <consortium name="EU"/>
            <consortium name="CSHL and WU Arabidopsis Sequencing Project"/>
            <person name="Mayer K."/>
            <person name="Schuller C."/>
            <person name="Wambutt R."/>
            <person name="Murphy G."/>
            <person name="Volckaert G."/>
            <person name="Pohl T."/>
            <person name="Dusterhoft A."/>
            <person name="Stiekema W."/>
            <person name="Entian K.D."/>
            <person name="Terryn N."/>
            <person name="Harris B."/>
            <person name="Ansorge W."/>
            <person name="Brandt P."/>
            <person name="Grivell L."/>
            <person name="Rieger M."/>
            <person name="Weichselgartner M."/>
            <person name="de Simone V."/>
            <person name="Obermaier B."/>
            <person name="Mache R."/>
            <person name="Muller M."/>
            <person name="Kreis M."/>
            <person name="Delseny M."/>
            <person name="Puigdomenech P."/>
            <person name="Watson M."/>
            <person name="Schmidtheini T."/>
            <person name="Reichert B."/>
            <person name="Portatelle D."/>
            <person name="Perez-Alonso M."/>
            <person name="Boutry M."/>
            <person name="Bancroft I."/>
            <person name="Vos P."/>
            <person name="Hoheisel J."/>
            <person name="Zimmermann W."/>
            <person name="Wedler H."/>
            <person name="Ridley P."/>
            <person name="Langham S.A."/>
            <person name="McCullagh B."/>
            <person name="Bilham L."/>
            <person name="Robben J."/>
            <person name="Van der Schueren J."/>
            <person name="Grymonprez B."/>
            <person name="Chuang Y.J."/>
            <person name="Vandenbussche F."/>
            <person name="Braeken M."/>
            <person name="Weltjens I."/>
            <person name="Voet M."/>
            <person name="Bastiaens I."/>
            <person name="Aert R."/>
            <person name="Defoor E."/>
            <person name="Weitzenegger T."/>
            <person name="Bothe G."/>
            <person name="Ramsperger U."/>
            <person name="Hilbert H."/>
            <person name="Braun M."/>
            <person name="Holzer E."/>
            <person name="Brandt A."/>
            <person name="Peters S."/>
            <person name="van Staveren M."/>
            <person name="Dirske W."/>
            <person name="Mooijman P."/>
            <person name="Klein Lankhorst R."/>
            <person name="Rose M."/>
            <person name="Hauf J."/>
            <person name="Kotter P."/>
            <person name="Berneiser S."/>
            <person name="Hempel S."/>
            <person name="Feldpausch M."/>
            <person name="Lamberth S."/>
            <person name="Van den Daele H."/>
            <person name="De Keyser A."/>
            <person name="Buysshaert C."/>
            <person name="Gielen J."/>
            <person name="Villarroel R."/>
            <person name="De Clercq R."/>
            <person name="Van Montagu M."/>
            <person name="Rogers J."/>
            <person name="Cronin A."/>
            <person name="Quail M."/>
            <person name="Bray-Allen S."/>
            <person name="Clark L."/>
            <person name="Doggett J."/>
            <person name="Hall S."/>
            <person name="Kay M."/>
            <person name="Lennard N."/>
            <person name="McLay K."/>
            <person name="Mayes R."/>
            <person name="Pettett A."/>
            <person name="Rajandream M.A."/>
            <person name="Lyne M."/>
            <person name="Benes V."/>
            <person name="Rechmann S."/>
            <person name="Borkova D."/>
            <person name="Blocker H."/>
            <person name="Scharfe M."/>
            <person name="Grimm M."/>
            <person name="Lohnert T.H."/>
            <person name="Dose S."/>
            <person name="de Haan M."/>
            <person name="Maarse A."/>
            <person name="Schafer M."/>
            <person name="Muller-Auer S."/>
            <person name="Gabel C."/>
            <person name="Fuchs M."/>
            <person name="Fartmann B."/>
            <person name="Granderath K."/>
            <person name="Dauner D."/>
            <person name="Herzl A."/>
            <person name="Neumann S."/>
            <person name="Argiriou A."/>
            <person name="Vitale D."/>
            <person name="Liguori R."/>
            <person name="Piravandi E."/>
            <person name="Massenet O."/>
            <person name="Quigley F."/>
            <person name="Clabauld G."/>
            <person name="Mundlein A."/>
            <person name="Felber R."/>
            <person name="Schnabl S."/>
            <person name="Hiller R."/>
            <person name="Schmidt W."/>
            <person name="Lecharny A."/>
            <person name="Aubourg S."/>
            <person name="Chefdor F."/>
            <person name="Cooke R."/>
            <person name="Berger C."/>
            <person name="Montfort A."/>
            <person name="Casacuberta E."/>
            <person name="Gibbons T."/>
            <person name="Weber N."/>
            <person name="Vandenbol M."/>
            <person name="Bargues M."/>
            <person name="Terol J."/>
            <person name="Torres A."/>
            <person name="Perez-Perez A."/>
            <person name="Purnelle B."/>
            <person name="Bent E."/>
            <person name="Johnson S."/>
            <person name="Tacon D."/>
            <person name="Jesse T."/>
            <person name="Heijnen L."/>
            <person name="Schwarz S."/>
            <person name="Scholler P."/>
            <person name="Heber S."/>
            <person name="Francs P."/>
            <person name="Bielke C."/>
            <person name="Frishman D."/>
            <person name="Haase D."/>
            <person name="Lemcke K."/>
            <person name="Mewes H.W."/>
            <person name="Stocker S."/>
            <person name="Zaccaria P."/>
            <person name="Bevan M."/>
            <person name="Wilson R.K."/>
            <person name="de la Bastide M."/>
            <person name="Habermann K."/>
            <person name="Parnell L."/>
            <person name="Dedhia N."/>
            <person name="Gnoj L."/>
            <person name="Schutz K."/>
            <person name="Huang E."/>
            <person name="Spiegel L."/>
            <person name="Sehkon M."/>
            <person name="Murray J."/>
            <person name="Sheet P."/>
            <person name="Cordes M."/>
            <person name="Abu-Threideh J."/>
            <person name="Stoneking T."/>
            <person name="Kalicki J."/>
            <person name="Graves T."/>
            <person name="Harmon G."/>
            <person name="Edwards J."/>
            <person name="Latreille P."/>
            <person name="Courtney L."/>
            <person name="Cloud J."/>
            <person name="Abbott A."/>
            <person name="Scott K."/>
            <person name="Johnson D."/>
            <person name="Minx P."/>
            <person name="Bentley D."/>
            <person name="Fulton B."/>
            <person name="Miller N."/>
            <person name="Greco T."/>
            <person name="Kemp K."/>
            <person name="Kramer J."/>
            <person name="Fulton L."/>
            <person name="Mardis E."/>
            <person name="Dante M."/>
            <person name="Pepin K."/>
            <person name="Hillier L."/>
            <person name="Nelson J."/>
            <person name="Spieth J."/>
            <person name="Ryan E."/>
            <person name="Andrews S."/>
            <person name="Geisel C."/>
            <person name="Layman D."/>
            <person name="Du H."/>
            <person name="Ali J."/>
            <person name="Berghoff A."/>
            <person name="Jones K."/>
            <person name="Drone K."/>
            <person name="Cotton M."/>
            <person name="Joshu C."/>
            <person name="Antonoiu B."/>
            <person name="Zidanic M."/>
            <person name="Strong C."/>
            <person name="Sun H."/>
            <person name="Lamar B."/>
            <person name="Yordan C."/>
            <person name="Ma P."/>
            <person name="Zhong J."/>
            <person name="Preston R."/>
            <person name="Vil D."/>
            <person name="Shekher M."/>
            <person name="Matero A."/>
            <person name="Shah R."/>
            <person name="Swaby I.K."/>
            <person name="O'Shaughnessy A."/>
            <person name="Rodriguez M."/>
            <person name="Hoffmann J."/>
            <person name="Till S."/>
            <person name="Granat S."/>
            <person name="Shohdy N."/>
            <person name="Hasegawa A."/>
            <person name="Hameed A."/>
            <person name="Lodhi M."/>
            <person name="Johnson A."/>
            <person name="Chen E."/>
            <person name="Marra M."/>
            <person name="Martienssen R."/>
            <person name="McCombie W.R."/>
        </authorList>
    </citation>
    <scope>NUCLEOTIDE SEQUENCE [LARGE SCALE GENOMIC DNA]</scope>
    <source>
        <strain evidence="3">cv. Columbia</strain>
    </source>
</reference>
<reference evidence="3" key="2">
    <citation type="journal article" date="2017" name="Plant J.">
        <title>Araport11: a complete reannotation of the Arabidopsis thaliana reference genome.</title>
        <authorList>
            <person name="Cheng C.Y."/>
            <person name="Krishnakumar V."/>
            <person name="Chan A.P."/>
            <person name="Thibaud-Nissen F."/>
            <person name="Schobel S."/>
            <person name="Town C.D."/>
        </authorList>
    </citation>
    <scope>GENOME REANNOTATION</scope>
    <source>
        <strain evidence="3">cv. Columbia</strain>
    </source>
</reference>
<gene>
    <name evidence="1 2" type="ordered locus">At4g26460</name>
    <name evidence="2" type="ORF">M3E9.110</name>
    <name evidence="2" type="ORF">M3E9_110</name>
</gene>
<dbReference type="InterPro" id="IPR005299">
    <property type="entry name" value="MeTrfase_7"/>
</dbReference>
<evidence type="ECO:0000313" key="3">
    <source>
        <dbReference type="Proteomes" id="UP000006548"/>
    </source>
</evidence>